<organism evidence="8 9">
    <name type="scientific">Bacteroides fragilis</name>
    <dbReference type="NCBI Taxonomy" id="817"/>
    <lineage>
        <taxon>Bacteria</taxon>
        <taxon>Pseudomonadati</taxon>
        <taxon>Bacteroidota</taxon>
        <taxon>Bacteroidia</taxon>
        <taxon>Bacteroidales</taxon>
        <taxon>Bacteroidaceae</taxon>
        <taxon>Bacteroides</taxon>
    </lineage>
</organism>
<feature type="transmembrane region" description="Helical" evidence="7">
    <location>
        <begin position="169"/>
        <end position="187"/>
    </location>
</feature>
<evidence type="ECO:0000256" key="6">
    <source>
        <dbReference type="ARBA" id="ARBA00023136"/>
    </source>
</evidence>
<dbReference type="PANTHER" id="PTHR30250">
    <property type="entry name" value="PST FAMILY PREDICTED COLANIC ACID TRANSPORTER"/>
    <property type="match status" value="1"/>
</dbReference>
<evidence type="ECO:0000256" key="2">
    <source>
        <dbReference type="ARBA" id="ARBA00007430"/>
    </source>
</evidence>
<keyword evidence="6 7" id="KW-0472">Membrane</keyword>
<dbReference type="RefSeq" id="WP_032579250.1">
    <property type="nucleotide sequence ID" value="NZ_JACFSX010000002.1"/>
</dbReference>
<keyword evidence="5 7" id="KW-1133">Transmembrane helix</keyword>
<evidence type="ECO:0000256" key="4">
    <source>
        <dbReference type="ARBA" id="ARBA00022692"/>
    </source>
</evidence>
<feature type="transmembrane region" description="Helical" evidence="7">
    <location>
        <begin position="278"/>
        <end position="302"/>
    </location>
</feature>
<dbReference type="PANTHER" id="PTHR30250:SF10">
    <property type="entry name" value="LIPOPOLYSACCHARIDE BIOSYNTHESIS PROTEIN WZXC"/>
    <property type="match status" value="1"/>
</dbReference>
<keyword evidence="3" id="KW-1003">Cell membrane</keyword>
<comment type="caution">
    <text evidence="8">The sequence shown here is derived from an EMBL/GenBank/DDBJ whole genome shotgun (WGS) entry which is preliminary data.</text>
</comment>
<evidence type="ECO:0008006" key="10">
    <source>
        <dbReference type="Google" id="ProtNLM"/>
    </source>
</evidence>
<feature type="transmembrane region" description="Helical" evidence="7">
    <location>
        <begin position="105"/>
        <end position="125"/>
    </location>
</feature>
<feature type="transmembrane region" description="Helical" evidence="7">
    <location>
        <begin position="44"/>
        <end position="66"/>
    </location>
</feature>
<evidence type="ECO:0000256" key="7">
    <source>
        <dbReference type="SAM" id="Phobius"/>
    </source>
</evidence>
<gene>
    <name evidence="8" type="ORF">FSA08_06595</name>
</gene>
<feature type="transmembrane region" description="Helical" evidence="7">
    <location>
        <begin position="323"/>
        <end position="345"/>
    </location>
</feature>
<feature type="transmembrane region" description="Helical" evidence="7">
    <location>
        <begin position="20"/>
        <end position="38"/>
    </location>
</feature>
<feature type="transmembrane region" description="Helical" evidence="7">
    <location>
        <begin position="412"/>
        <end position="432"/>
    </location>
</feature>
<evidence type="ECO:0000313" key="9">
    <source>
        <dbReference type="Proteomes" id="UP000318041"/>
    </source>
</evidence>
<feature type="transmembrane region" description="Helical" evidence="7">
    <location>
        <begin position="351"/>
        <end position="373"/>
    </location>
</feature>
<feature type="transmembrane region" description="Helical" evidence="7">
    <location>
        <begin position="193"/>
        <end position="213"/>
    </location>
</feature>
<feature type="transmembrane region" description="Helical" evidence="7">
    <location>
        <begin position="137"/>
        <end position="157"/>
    </location>
</feature>
<accession>A0A5C6LEB9</accession>
<comment type="similarity">
    <text evidence="2">Belongs to the polysaccharide synthase family.</text>
</comment>
<name>A0A5C6LEB9_BACFG</name>
<dbReference type="AlphaFoldDB" id="A0A5C6LEB9"/>
<feature type="transmembrane region" description="Helical" evidence="7">
    <location>
        <begin position="385"/>
        <end position="406"/>
    </location>
</feature>
<proteinExistence type="inferred from homology"/>
<dbReference type="GO" id="GO:0005886">
    <property type="term" value="C:plasma membrane"/>
    <property type="evidence" value="ECO:0007669"/>
    <property type="project" value="UniProtKB-SubCell"/>
</dbReference>
<reference evidence="8 9" key="1">
    <citation type="submission" date="2019-08" db="EMBL/GenBank/DDBJ databases">
        <title>Genome sequencing of Bacteroides fragilis Sample_iSURF_9.</title>
        <authorList>
            <person name="Chandler J.E."/>
            <person name="Ruoff K.L."/>
            <person name="Price C.E."/>
            <person name="Valls R.A."/>
            <person name="O'Toole G.A."/>
        </authorList>
    </citation>
    <scope>NUCLEOTIDE SEQUENCE [LARGE SCALE GENOMIC DNA]</scope>
    <source>
        <strain evidence="8 9">CFPLTA004_1B</strain>
    </source>
</reference>
<sequence>MIFRKFGIDRAIGYSSLAKIIQATGGVLTMFFIALSLSSTEQGYYYTFSSLLAVQIFFDLGVNFTISQYVAHEFAFLQEDIDGLLIGDKRYLSRLSSLLRLFSKWYLVASLLLLIILLITGYYFFEKNGVQTINWKLPWVLLIISTSLNLLISPYISFLEGLGKVKDIALMRLVAQIIQILVVWGVLLCDGKLFALGLSSLALFLVSLLFIWINSRNIFKQLTSVVINEKVAYKTEIFPFQWRIALSCISGYLIFQIFNPVLFAFSGPIVAGQMGMTLTVLNGILALTMSWTSTKAPFWSVYISRKEYDLLNISFHNTLNNSILVCSVCLVLFSLFLSGLSFWDFSLSERFLPFNLILLLMITFLCNSIINVWATYLRCHKKEPFLLQAVIVGVLCCISTFLLGKYQGVDGIVIGYTVITLIISFPLSYMIFEKNKKMYQYE</sequence>
<protein>
    <recommendedName>
        <fullName evidence="10">Polysaccharide biosynthesis family protein</fullName>
    </recommendedName>
</protein>
<dbReference type="EMBL" id="VOHY01000004">
    <property type="protein sequence ID" value="TWV76206.1"/>
    <property type="molecule type" value="Genomic_DNA"/>
</dbReference>
<evidence type="ECO:0000256" key="1">
    <source>
        <dbReference type="ARBA" id="ARBA00004651"/>
    </source>
</evidence>
<evidence type="ECO:0000313" key="8">
    <source>
        <dbReference type="EMBL" id="TWV76206.1"/>
    </source>
</evidence>
<dbReference type="InterPro" id="IPR050833">
    <property type="entry name" value="Poly_Biosynth_Transport"/>
</dbReference>
<keyword evidence="4 7" id="KW-0812">Transmembrane</keyword>
<evidence type="ECO:0000256" key="3">
    <source>
        <dbReference type="ARBA" id="ARBA00022475"/>
    </source>
</evidence>
<dbReference type="Proteomes" id="UP000318041">
    <property type="component" value="Unassembled WGS sequence"/>
</dbReference>
<evidence type="ECO:0000256" key="5">
    <source>
        <dbReference type="ARBA" id="ARBA00022989"/>
    </source>
</evidence>
<feature type="transmembrane region" description="Helical" evidence="7">
    <location>
        <begin position="244"/>
        <end position="266"/>
    </location>
</feature>
<comment type="subcellular location">
    <subcellularLocation>
        <location evidence="1">Cell membrane</location>
        <topology evidence="1">Multi-pass membrane protein</topology>
    </subcellularLocation>
</comment>